<dbReference type="Pfam" id="PF03552">
    <property type="entry name" value="Cellulose_synt"/>
    <property type="match status" value="2"/>
</dbReference>
<dbReference type="GeneID" id="109725069"/>
<evidence type="ECO:0000256" key="5">
    <source>
        <dbReference type="ARBA" id="ARBA00022989"/>
    </source>
</evidence>
<comment type="similarity">
    <text evidence="10">Belongs to the glycosyltransferase 2 family. Plant cellulose synthase-like E subfamily.</text>
</comment>
<proteinExistence type="inferred from homology"/>
<feature type="active site" evidence="11">
    <location>
        <position position="150"/>
    </location>
</feature>
<sequence>MVEGEGDGSPLFETEVAEGIGRIWYKLHALSVFVGICGIWAYRALHIPNAEEEQEQGQGRWWAWIGLFGAELWFGLYWVLKQAVRWNPTYRRTFKARLSQRYRNNLPGVDIFVCTADLTIEPPIMVINTVLSVLAYDYPKDKLSVYLSDDGGSELTFYALLEASHFARTWIPFCQKFNVETRSPAAYFKESHTSQKDVTEAVEWIATKNLYKEMENRINQVTRFGRLSNDIRKQHKGFCEWNVPSTSCDHHAIVEILIDGRDENATDNEGVVLPTLVYMAREKRPEHHHNFKAGAMNSLLRVSSEISNGAVILNMDCDMYSNNSETIKDALCFFMDEDKGHEFAYVQLPQRFNNITKNDIYANCLRTEYEVEFHGLDGFGGPLYVGSGCFHRRESLCGKKYESNKAEMKYNKRNTRADASTLEEKAKSLITCTFEDNTEWGKEVGLKYGFPVEDVITGLSIQCRGWKSIYFNPPRVGFLGVAPVTLAQTLVQHKRWSEGNFQIFLSKYNPLLYGHKKIKLGLQLGYNIYFLWAPCSFPTIYYAIIPSFALLHAISLFPSVHSIWFAPFAYVIGVTTIHSLWESKKVGYTLKGWWNERRMWLFKRLASYPFAATDAFLKLLDVKKLAFIVTAKVADEEVSKRYEKEVMEFGSASLMFIILSAHAVFCLLCLLGGVKKLVLDGTGEMSSMLVQLTVTGAITLINMPIYQAMFLRVDGGCMPISVTIISVGLAMLACIIGTK</sequence>
<reference evidence="16" key="2">
    <citation type="submission" date="2025-08" db="UniProtKB">
        <authorList>
            <consortium name="RefSeq"/>
        </authorList>
    </citation>
    <scope>IDENTIFICATION</scope>
    <source>
        <tissue evidence="16">Leaf</tissue>
    </source>
</reference>
<feature type="transmembrane region" description="Helical" evidence="14">
    <location>
        <begin position="685"/>
        <end position="705"/>
    </location>
</feature>
<keyword evidence="15" id="KW-1185">Reference proteome</keyword>
<keyword evidence="6" id="KW-0333">Golgi apparatus</keyword>
<dbReference type="GO" id="GO:0016760">
    <property type="term" value="F:cellulose synthase (UDP-forming) activity"/>
    <property type="evidence" value="ECO:0007669"/>
    <property type="project" value="InterPro"/>
</dbReference>
<dbReference type="RefSeq" id="XP_020109716.1">
    <property type="nucleotide sequence ID" value="XM_020254127.1"/>
</dbReference>
<dbReference type="Proteomes" id="UP000515123">
    <property type="component" value="Linkage group 19"/>
</dbReference>
<feature type="transmembrane region" description="Helical" evidence="14">
    <location>
        <begin position="61"/>
        <end position="80"/>
    </location>
</feature>
<dbReference type="Gene3D" id="3.90.550.10">
    <property type="entry name" value="Spore Coat Polysaccharide Biosynthesis Protein SpsA, Chain A"/>
    <property type="match status" value="2"/>
</dbReference>
<evidence type="ECO:0000256" key="9">
    <source>
        <dbReference type="ARBA" id="ARBA00037405"/>
    </source>
</evidence>
<comment type="subcellular location">
    <subcellularLocation>
        <location evidence="1">Golgi apparatus membrane</location>
        <topology evidence="1">Multi-pass membrane protein</topology>
    </subcellularLocation>
</comment>
<keyword evidence="3" id="KW-0808">Transferase</keyword>
<feature type="binding site" evidence="12">
    <location>
        <position position="150"/>
    </location>
    <ligand>
        <name>UDP-alpha-D-glucose</name>
        <dbReference type="ChEBI" id="CHEBI:58885"/>
    </ligand>
</feature>
<reference evidence="15" key="1">
    <citation type="journal article" date="2015" name="Nat. Genet.">
        <title>The pineapple genome and the evolution of CAM photosynthesis.</title>
        <authorList>
            <person name="Ming R."/>
            <person name="VanBuren R."/>
            <person name="Wai C.M."/>
            <person name="Tang H."/>
            <person name="Schatz M.C."/>
            <person name="Bowers J.E."/>
            <person name="Lyons E."/>
            <person name="Wang M.L."/>
            <person name="Chen J."/>
            <person name="Biggers E."/>
            <person name="Zhang J."/>
            <person name="Huang L."/>
            <person name="Zhang L."/>
            <person name="Miao W."/>
            <person name="Zhang J."/>
            <person name="Ye Z."/>
            <person name="Miao C."/>
            <person name="Lin Z."/>
            <person name="Wang H."/>
            <person name="Zhou H."/>
            <person name="Yim W.C."/>
            <person name="Priest H.D."/>
            <person name="Zheng C."/>
            <person name="Woodhouse M."/>
            <person name="Edger P.P."/>
            <person name="Guyot R."/>
            <person name="Guo H.B."/>
            <person name="Guo H."/>
            <person name="Zheng G."/>
            <person name="Singh R."/>
            <person name="Sharma A."/>
            <person name="Min X."/>
            <person name="Zheng Y."/>
            <person name="Lee H."/>
            <person name="Gurtowski J."/>
            <person name="Sedlazeck F.J."/>
            <person name="Harkess A."/>
            <person name="McKain M.R."/>
            <person name="Liao Z."/>
            <person name="Fang J."/>
            <person name="Liu J."/>
            <person name="Zhang X."/>
            <person name="Zhang Q."/>
            <person name="Hu W."/>
            <person name="Qin Y."/>
            <person name="Wang K."/>
            <person name="Chen L.Y."/>
            <person name="Shirley N."/>
            <person name="Lin Y.R."/>
            <person name="Liu L.Y."/>
            <person name="Hernandez A.G."/>
            <person name="Wright C.L."/>
            <person name="Bulone V."/>
            <person name="Tuskan G.A."/>
            <person name="Heath K."/>
            <person name="Zee F."/>
            <person name="Moore P.H."/>
            <person name="Sunkar R."/>
            <person name="Leebens-Mack J.H."/>
            <person name="Mockler T."/>
            <person name="Bennetzen J.L."/>
            <person name="Freeling M."/>
            <person name="Sankoff D."/>
            <person name="Paterson A.H."/>
            <person name="Zhu X."/>
            <person name="Yang X."/>
            <person name="Smith J.A."/>
            <person name="Cushman J.C."/>
            <person name="Paull R.E."/>
            <person name="Yu Q."/>
        </authorList>
    </citation>
    <scope>NUCLEOTIDE SEQUENCE [LARGE SCALE GENOMIC DNA]</scope>
    <source>
        <strain evidence="15">cv. F153</strain>
    </source>
</reference>
<name>A0A6P5GM11_ANACO</name>
<feature type="transmembrane region" description="Helical" evidence="14">
    <location>
        <begin position="23"/>
        <end position="41"/>
    </location>
</feature>
<accession>A0A6P5GM11</accession>
<evidence type="ECO:0000256" key="2">
    <source>
        <dbReference type="ARBA" id="ARBA00022676"/>
    </source>
</evidence>
<evidence type="ECO:0000256" key="6">
    <source>
        <dbReference type="ARBA" id="ARBA00023034"/>
    </source>
</evidence>
<dbReference type="GO" id="GO:0030244">
    <property type="term" value="P:cellulose biosynthetic process"/>
    <property type="evidence" value="ECO:0007669"/>
    <property type="project" value="InterPro"/>
</dbReference>
<evidence type="ECO:0000256" key="12">
    <source>
        <dbReference type="PIRSR" id="PIRSR605150-2"/>
    </source>
</evidence>
<feature type="transmembrane region" description="Helical" evidence="14">
    <location>
        <begin position="649"/>
        <end position="673"/>
    </location>
</feature>
<gene>
    <name evidence="16" type="primary">LOC109725069</name>
</gene>
<evidence type="ECO:0000256" key="10">
    <source>
        <dbReference type="ARBA" id="ARBA00060766"/>
    </source>
</evidence>
<dbReference type="InterPro" id="IPR029044">
    <property type="entry name" value="Nucleotide-diphossugar_trans"/>
</dbReference>
<dbReference type="PANTHER" id="PTHR13301">
    <property type="entry name" value="X-BOX TRANSCRIPTION FACTOR-RELATED"/>
    <property type="match status" value="1"/>
</dbReference>
<dbReference type="GO" id="GO:0071669">
    <property type="term" value="P:plant-type cell wall organization or biogenesis"/>
    <property type="evidence" value="ECO:0007669"/>
    <property type="project" value="UniProtKB-ARBA"/>
</dbReference>
<dbReference type="InterPro" id="IPR005150">
    <property type="entry name" value="Cellulose_synth"/>
</dbReference>
<keyword evidence="7 14" id="KW-0472">Membrane</keyword>
<feature type="binding site" evidence="13">
    <location>
        <position position="292"/>
    </location>
    <ligand>
        <name>Mn(2+)</name>
        <dbReference type="ChEBI" id="CHEBI:29035"/>
    </ligand>
</feature>
<feature type="binding site" evidence="13">
    <location>
        <position position="316"/>
    </location>
    <ligand>
        <name>Mn(2+)</name>
        <dbReference type="ChEBI" id="CHEBI:29035"/>
    </ligand>
</feature>
<keyword evidence="4 14" id="KW-0812">Transmembrane</keyword>
<evidence type="ECO:0000313" key="16">
    <source>
        <dbReference type="RefSeq" id="XP_020109716.1"/>
    </source>
</evidence>
<comment type="function">
    <text evidence="9">Thought to be a Golgi-localized beta-glycan synthase that polymerize the backbones of noncellulosic polysaccharides (hemicelluloses) of plant cell wall.</text>
</comment>
<dbReference type="GO" id="GO:0071555">
    <property type="term" value="P:cell wall organization"/>
    <property type="evidence" value="ECO:0007669"/>
    <property type="project" value="UniProtKB-KW"/>
</dbReference>
<evidence type="ECO:0000256" key="14">
    <source>
        <dbReference type="SAM" id="Phobius"/>
    </source>
</evidence>
<evidence type="ECO:0000256" key="8">
    <source>
        <dbReference type="ARBA" id="ARBA00023316"/>
    </source>
</evidence>
<evidence type="ECO:0000313" key="15">
    <source>
        <dbReference type="Proteomes" id="UP000515123"/>
    </source>
</evidence>
<feature type="transmembrane region" description="Helical" evidence="14">
    <location>
        <begin position="526"/>
        <end position="551"/>
    </location>
</feature>
<keyword evidence="2" id="KW-0328">Glycosyltransferase</keyword>
<feature type="transmembrane region" description="Helical" evidence="14">
    <location>
        <begin position="563"/>
        <end position="581"/>
    </location>
</feature>
<evidence type="ECO:0000256" key="11">
    <source>
        <dbReference type="PIRSR" id="PIRSR605150-1"/>
    </source>
</evidence>
<feature type="active site" evidence="11">
    <location>
        <position position="454"/>
    </location>
</feature>
<dbReference type="FunFam" id="3.90.550.10:FF:000112">
    <property type="entry name" value="Cellulose synthase-like protein E1"/>
    <property type="match status" value="1"/>
</dbReference>
<feature type="binding site" evidence="12">
    <location>
        <position position="121"/>
    </location>
    <ligand>
        <name>UDP-alpha-D-glucose</name>
        <dbReference type="ChEBI" id="CHEBI:58885"/>
    </ligand>
</feature>
<evidence type="ECO:0000256" key="7">
    <source>
        <dbReference type="ARBA" id="ARBA00023136"/>
    </source>
</evidence>
<evidence type="ECO:0000256" key="4">
    <source>
        <dbReference type="ARBA" id="ARBA00022692"/>
    </source>
</evidence>
<dbReference type="OrthoDB" id="72851at2759"/>
<evidence type="ECO:0000256" key="13">
    <source>
        <dbReference type="PIRSR" id="PIRSR605150-3"/>
    </source>
</evidence>
<dbReference type="AlphaFoldDB" id="A0A6P5GM11"/>
<dbReference type="GO" id="GO:0000139">
    <property type="term" value="C:Golgi membrane"/>
    <property type="evidence" value="ECO:0007669"/>
    <property type="project" value="UniProtKB-SubCell"/>
</dbReference>
<feature type="transmembrane region" description="Helical" evidence="14">
    <location>
        <begin position="717"/>
        <end position="738"/>
    </location>
</feature>
<evidence type="ECO:0000256" key="3">
    <source>
        <dbReference type="ARBA" id="ARBA00022679"/>
    </source>
</evidence>
<evidence type="ECO:0000256" key="1">
    <source>
        <dbReference type="ARBA" id="ARBA00004653"/>
    </source>
</evidence>
<organism evidence="15 16">
    <name type="scientific">Ananas comosus</name>
    <name type="common">Pineapple</name>
    <name type="synonym">Ananas ananas</name>
    <dbReference type="NCBI Taxonomy" id="4615"/>
    <lineage>
        <taxon>Eukaryota</taxon>
        <taxon>Viridiplantae</taxon>
        <taxon>Streptophyta</taxon>
        <taxon>Embryophyta</taxon>
        <taxon>Tracheophyta</taxon>
        <taxon>Spermatophyta</taxon>
        <taxon>Magnoliopsida</taxon>
        <taxon>Liliopsida</taxon>
        <taxon>Poales</taxon>
        <taxon>Bromeliaceae</taxon>
        <taxon>Bromelioideae</taxon>
        <taxon>Ananas</taxon>
    </lineage>
</organism>
<keyword evidence="5 14" id="KW-1133">Transmembrane helix</keyword>
<protein>
    <submittedName>
        <fullName evidence="16">Cellulose synthase-like protein E6 isoform X1</fullName>
    </submittedName>
</protein>
<dbReference type="SUPFAM" id="SSF53448">
    <property type="entry name" value="Nucleotide-diphospho-sugar transferases"/>
    <property type="match status" value="1"/>
</dbReference>
<keyword evidence="8" id="KW-0961">Cell wall biogenesis/degradation</keyword>